<comment type="catalytic activity">
    <reaction evidence="8">
        <text>L-threonyl-[protein] + ATP = O-phospho-L-threonyl-[protein] + ADP + H(+)</text>
        <dbReference type="Rhea" id="RHEA:46608"/>
        <dbReference type="Rhea" id="RHEA-COMP:11060"/>
        <dbReference type="Rhea" id="RHEA-COMP:11605"/>
        <dbReference type="ChEBI" id="CHEBI:15378"/>
        <dbReference type="ChEBI" id="CHEBI:30013"/>
        <dbReference type="ChEBI" id="CHEBI:30616"/>
        <dbReference type="ChEBI" id="CHEBI:61977"/>
        <dbReference type="ChEBI" id="CHEBI:456216"/>
        <dbReference type="EC" id="2.7.11.1"/>
    </reaction>
</comment>
<dbReference type="OMA" id="KADMICK"/>
<dbReference type="EMBL" id="NKQK01000024">
    <property type="protein sequence ID" value="PSR93354.1"/>
    <property type="molecule type" value="Genomic_DNA"/>
</dbReference>
<evidence type="ECO:0000256" key="4">
    <source>
        <dbReference type="ARBA" id="ARBA00022679"/>
    </source>
</evidence>
<evidence type="ECO:0000256" key="9">
    <source>
        <dbReference type="ARBA" id="ARBA00048679"/>
    </source>
</evidence>
<feature type="region of interest" description="Disordered" evidence="10">
    <location>
        <begin position="1"/>
        <end position="69"/>
    </location>
</feature>
<feature type="region of interest" description="Disordered" evidence="10">
    <location>
        <begin position="717"/>
        <end position="748"/>
    </location>
</feature>
<dbReference type="OrthoDB" id="162894at2759"/>
<dbReference type="Gramene" id="PSR93354">
    <property type="protein sequence ID" value="PSR93354"/>
    <property type="gene ID" value="CEY00_Acc27966"/>
</dbReference>
<reference evidence="12 13" key="1">
    <citation type="submission" date="2017-07" db="EMBL/GenBank/DDBJ databases">
        <title>An improved, manually edited Actinidia chinensis var. chinensis (kiwifruit) genome highlights the challenges associated with draft genomes and gene prediction in plants.</title>
        <authorList>
            <person name="Pilkington S."/>
            <person name="Crowhurst R."/>
            <person name="Hilario E."/>
            <person name="Nardozza S."/>
            <person name="Fraser L."/>
            <person name="Peng Y."/>
            <person name="Gunaseelan K."/>
            <person name="Simpson R."/>
            <person name="Tahir J."/>
            <person name="Deroles S."/>
            <person name="Templeton K."/>
            <person name="Luo Z."/>
            <person name="Davy M."/>
            <person name="Cheng C."/>
            <person name="Mcneilage M."/>
            <person name="Scaglione D."/>
            <person name="Liu Y."/>
            <person name="Zhang Q."/>
            <person name="Datson P."/>
            <person name="De Silva N."/>
            <person name="Gardiner S."/>
            <person name="Bassett H."/>
            <person name="Chagne D."/>
            <person name="Mccallum J."/>
            <person name="Dzierzon H."/>
            <person name="Deng C."/>
            <person name="Wang Y.-Y."/>
            <person name="Barron N."/>
            <person name="Manako K."/>
            <person name="Bowen J."/>
            <person name="Foster T."/>
            <person name="Erridge Z."/>
            <person name="Tiffin H."/>
            <person name="Waite C."/>
            <person name="Davies K."/>
            <person name="Grierson E."/>
            <person name="Laing W."/>
            <person name="Kirk R."/>
            <person name="Chen X."/>
            <person name="Wood M."/>
            <person name="Montefiori M."/>
            <person name="Brummell D."/>
            <person name="Schwinn K."/>
            <person name="Catanach A."/>
            <person name="Fullerton C."/>
            <person name="Li D."/>
            <person name="Meiyalaghan S."/>
            <person name="Nieuwenhuizen N."/>
            <person name="Read N."/>
            <person name="Prakash R."/>
            <person name="Hunter D."/>
            <person name="Zhang H."/>
            <person name="Mckenzie M."/>
            <person name="Knabel M."/>
            <person name="Harris A."/>
            <person name="Allan A."/>
            <person name="Chen A."/>
            <person name="Janssen B."/>
            <person name="Plunkett B."/>
            <person name="Dwamena C."/>
            <person name="Voogd C."/>
            <person name="Leif D."/>
            <person name="Lafferty D."/>
            <person name="Souleyre E."/>
            <person name="Varkonyi-Gasic E."/>
            <person name="Gambi F."/>
            <person name="Hanley J."/>
            <person name="Yao J.-L."/>
            <person name="Cheung J."/>
            <person name="David K."/>
            <person name="Warren B."/>
            <person name="Marsh K."/>
            <person name="Snowden K."/>
            <person name="Lin-Wang K."/>
            <person name="Brian L."/>
            <person name="Martinez-Sanchez M."/>
            <person name="Wang M."/>
            <person name="Ileperuma N."/>
            <person name="Macnee N."/>
            <person name="Campin R."/>
            <person name="Mcatee P."/>
            <person name="Drummond R."/>
            <person name="Espley R."/>
            <person name="Ireland H."/>
            <person name="Wu R."/>
            <person name="Atkinson R."/>
            <person name="Karunairetnam S."/>
            <person name="Bulley S."/>
            <person name="Chunkath S."/>
            <person name="Hanley Z."/>
            <person name="Storey R."/>
            <person name="Thrimawithana A."/>
            <person name="Thomson S."/>
            <person name="David C."/>
            <person name="Testolin R."/>
        </authorList>
    </citation>
    <scope>NUCLEOTIDE SEQUENCE [LARGE SCALE GENOMIC DNA]</scope>
    <source>
        <strain evidence="13">cv. Red5</strain>
        <tissue evidence="12">Young leaf</tissue>
    </source>
</reference>
<dbReference type="PROSITE" id="PS00108">
    <property type="entry name" value="PROTEIN_KINASE_ST"/>
    <property type="match status" value="1"/>
</dbReference>
<evidence type="ECO:0000256" key="6">
    <source>
        <dbReference type="ARBA" id="ARBA00022777"/>
    </source>
</evidence>
<sequence length="1120" mass="123921">MSTPPHSSEVSGQSLNPSIAATAATCSNSPRTPSSRVKLRKIPPIPVRRSPSKGEFADGSDEDGGDSEGEEASIILASSLGLNHIRTRSAPLPSPLLFSSLVGSPSIIGNHDELGKDGVWPRDKCSTPNHNSTEQVFAKEIQSPRVQAILRVTSGRKKRAPDIKSFSHELNSKGVRPFPFWKSRVFGHMEEIMVMIRAKFDRLKEEVNSDLGIFAGDLVGILEKKSDSNPEWKDSLEDLLVIARLCAKMSPSEFWLKCEGIVQNLDDRRQELPMGTLKQVSTRLLFILARCTRLVQFQKESGYDEDRIMGLHQLSDLGVYPEQNFGHPHQDFSNSMEAKEMTDRLTKKSHGQDPINLSVKENQVNQNFASGGDTGEVGTAKSVASSTGSYRMSSWKKLPSAAEKNRKGPGSVDTPSKDKLDRLHAKDETAGVDDNIENLDTPLCTHDHSETSLKVRRVTWGFWGDQHNVAYDNSFICRICEVEIPTVHVEEHSRICTIADRCDLKGLTVNERLERVAEALEKVLDSWTPKSSDSVVGSLEVARVSTSRMQEELTELSHKRPCHCSEEMIDCVPEADNAFAMDDLNIFPNMPCGTRTLLAPDLGKKPSSSGSLTPRSPLVTPRTSQIELLLSGRRTISEHETCQQINKLVDISRAVANINNIDYSALEYLLERLEDLKYAIQDRKVDALVVETFGRRIEKLLQEKYVYLCGQIEDEKVEPSNTVPDEDSPEEDDAVRSLRTSPINPSKDRTSIEDFEIIKPISRGAFGRVFLAKKRATGDLFAIKVLKKADMICKNAVESILAERNILISVRNPFVVLALEYLHSLNVIHRDLKPDNLLIGPDGHIKLTDFGLSKVGLINSTDDLSGPPVSSTTFIGDGKPKTDAQSTKREQRQKQSVVGTPDYLAPEILLGMGHGATADWWSVGVILFELLVGIPPFNAEHPQQIFDNIINRDIPWPSVPEEMSLEAYDLIDKLLIENPVQRLGATGATEAMFIPSAEAHDTSYFMSRYIWNPEDDSVGGGSDFDDLTETCSISCSSGSGYTQDEDNCAVSNYHSNHCASGKQGDKCGNLAEFSAPTLNVQYSFSNFSFKNLSQLASINYDLVVKSAKELSDASKYAIPR</sequence>
<dbReference type="Pfam" id="PF00069">
    <property type="entry name" value="Pkinase"/>
    <property type="match status" value="1"/>
</dbReference>
<dbReference type="CDD" id="cd05579">
    <property type="entry name" value="STKc_MAST_like"/>
    <property type="match status" value="1"/>
</dbReference>
<dbReference type="InterPro" id="IPR008271">
    <property type="entry name" value="Ser/Thr_kinase_AS"/>
</dbReference>
<feature type="compositionally biased region" description="Acidic residues" evidence="10">
    <location>
        <begin position="58"/>
        <end position="69"/>
    </location>
</feature>
<comment type="catalytic activity">
    <reaction evidence="9">
        <text>L-seryl-[protein] + ATP = O-phospho-L-seryl-[protein] + ADP + H(+)</text>
        <dbReference type="Rhea" id="RHEA:17989"/>
        <dbReference type="Rhea" id="RHEA-COMP:9863"/>
        <dbReference type="Rhea" id="RHEA-COMP:11604"/>
        <dbReference type="ChEBI" id="CHEBI:15378"/>
        <dbReference type="ChEBI" id="CHEBI:29999"/>
        <dbReference type="ChEBI" id="CHEBI:30616"/>
        <dbReference type="ChEBI" id="CHEBI:83421"/>
        <dbReference type="ChEBI" id="CHEBI:456216"/>
        <dbReference type="EC" id="2.7.11.1"/>
    </reaction>
</comment>
<feature type="compositionally biased region" description="Basic and acidic residues" evidence="10">
    <location>
        <begin position="337"/>
        <end position="346"/>
    </location>
</feature>
<dbReference type="InParanoid" id="A0A2R6PM02"/>
<feature type="region of interest" description="Disordered" evidence="10">
    <location>
        <begin position="863"/>
        <end position="898"/>
    </location>
</feature>
<dbReference type="InterPro" id="IPR050236">
    <property type="entry name" value="Ser_Thr_kinase_AGC"/>
</dbReference>
<comment type="caution">
    <text evidence="12">The sequence shown here is derived from an EMBL/GenBank/DDBJ whole genome shotgun (WGS) entry which is preliminary data.</text>
</comment>
<keyword evidence="13" id="KW-1185">Reference proteome</keyword>
<keyword evidence="3" id="KW-0597">Phosphoprotein</keyword>
<name>A0A2R6PM02_ACTCC</name>
<evidence type="ECO:0000256" key="3">
    <source>
        <dbReference type="ARBA" id="ARBA00022553"/>
    </source>
</evidence>
<feature type="compositionally biased region" description="Acidic residues" evidence="10">
    <location>
        <begin position="724"/>
        <end position="733"/>
    </location>
</feature>
<dbReference type="SMART" id="SM00220">
    <property type="entry name" value="S_TKc"/>
    <property type="match status" value="1"/>
</dbReference>
<feature type="region of interest" description="Disordered" evidence="10">
    <location>
        <begin position="327"/>
        <end position="382"/>
    </location>
</feature>
<feature type="region of interest" description="Disordered" evidence="10">
    <location>
        <begin position="394"/>
        <end position="428"/>
    </location>
</feature>
<feature type="compositionally biased region" description="Basic and acidic residues" evidence="10">
    <location>
        <begin position="878"/>
        <end position="893"/>
    </location>
</feature>
<proteinExistence type="predicted"/>
<evidence type="ECO:0000313" key="12">
    <source>
        <dbReference type="EMBL" id="PSR93354.1"/>
    </source>
</evidence>
<dbReference type="PROSITE" id="PS50011">
    <property type="entry name" value="PROTEIN_KINASE_DOM"/>
    <property type="match status" value="1"/>
</dbReference>
<dbReference type="GO" id="GO:0035556">
    <property type="term" value="P:intracellular signal transduction"/>
    <property type="evidence" value="ECO:0007669"/>
    <property type="project" value="TreeGrafter"/>
</dbReference>
<dbReference type="AlphaFoldDB" id="A0A2R6PM02"/>
<reference evidence="13" key="2">
    <citation type="journal article" date="2018" name="BMC Genomics">
        <title>A manually annotated Actinidia chinensis var. chinensis (kiwifruit) genome highlights the challenges associated with draft genomes and gene prediction in plants.</title>
        <authorList>
            <person name="Pilkington S.M."/>
            <person name="Crowhurst R."/>
            <person name="Hilario E."/>
            <person name="Nardozza S."/>
            <person name="Fraser L."/>
            <person name="Peng Y."/>
            <person name="Gunaseelan K."/>
            <person name="Simpson R."/>
            <person name="Tahir J."/>
            <person name="Deroles S.C."/>
            <person name="Templeton K."/>
            <person name="Luo Z."/>
            <person name="Davy M."/>
            <person name="Cheng C."/>
            <person name="McNeilage M."/>
            <person name="Scaglione D."/>
            <person name="Liu Y."/>
            <person name="Zhang Q."/>
            <person name="Datson P."/>
            <person name="De Silva N."/>
            <person name="Gardiner S.E."/>
            <person name="Bassett H."/>
            <person name="Chagne D."/>
            <person name="McCallum J."/>
            <person name="Dzierzon H."/>
            <person name="Deng C."/>
            <person name="Wang Y.Y."/>
            <person name="Barron L."/>
            <person name="Manako K."/>
            <person name="Bowen J."/>
            <person name="Foster T.M."/>
            <person name="Erridge Z.A."/>
            <person name="Tiffin H."/>
            <person name="Waite C.N."/>
            <person name="Davies K.M."/>
            <person name="Grierson E.P."/>
            <person name="Laing W.A."/>
            <person name="Kirk R."/>
            <person name="Chen X."/>
            <person name="Wood M."/>
            <person name="Montefiori M."/>
            <person name="Brummell D.A."/>
            <person name="Schwinn K.E."/>
            <person name="Catanach A."/>
            <person name="Fullerton C."/>
            <person name="Li D."/>
            <person name="Meiyalaghan S."/>
            <person name="Nieuwenhuizen N."/>
            <person name="Read N."/>
            <person name="Prakash R."/>
            <person name="Hunter D."/>
            <person name="Zhang H."/>
            <person name="McKenzie M."/>
            <person name="Knabel M."/>
            <person name="Harris A."/>
            <person name="Allan A.C."/>
            <person name="Gleave A."/>
            <person name="Chen A."/>
            <person name="Janssen B.J."/>
            <person name="Plunkett B."/>
            <person name="Ampomah-Dwamena C."/>
            <person name="Voogd C."/>
            <person name="Leif D."/>
            <person name="Lafferty D."/>
            <person name="Souleyre E.J.F."/>
            <person name="Varkonyi-Gasic E."/>
            <person name="Gambi F."/>
            <person name="Hanley J."/>
            <person name="Yao J.L."/>
            <person name="Cheung J."/>
            <person name="David K.M."/>
            <person name="Warren B."/>
            <person name="Marsh K."/>
            <person name="Snowden K.C."/>
            <person name="Lin-Wang K."/>
            <person name="Brian L."/>
            <person name="Martinez-Sanchez M."/>
            <person name="Wang M."/>
            <person name="Ileperuma N."/>
            <person name="Macnee N."/>
            <person name="Campin R."/>
            <person name="McAtee P."/>
            <person name="Drummond R.S.M."/>
            <person name="Espley R.V."/>
            <person name="Ireland H.S."/>
            <person name="Wu R."/>
            <person name="Atkinson R.G."/>
            <person name="Karunairetnam S."/>
            <person name="Bulley S."/>
            <person name="Chunkath S."/>
            <person name="Hanley Z."/>
            <person name="Storey R."/>
            <person name="Thrimawithana A.H."/>
            <person name="Thomson S."/>
            <person name="David C."/>
            <person name="Testolin R."/>
            <person name="Huang H."/>
            <person name="Hellens R.P."/>
            <person name="Schaffer R.J."/>
        </authorList>
    </citation>
    <scope>NUCLEOTIDE SEQUENCE [LARGE SCALE GENOMIC DNA]</scope>
    <source>
        <strain evidence="13">cv. Red5</strain>
    </source>
</reference>
<gene>
    <name evidence="12" type="ORF">CEY00_Acc27966</name>
</gene>
<evidence type="ECO:0000256" key="7">
    <source>
        <dbReference type="ARBA" id="ARBA00022840"/>
    </source>
</evidence>
<feature type="domain" description="Protein kinase" evidence="11">
    <location>
        <begin position="652"/>
        <end position="994"/>
    </location>
</feature>
<dbReference type="GO" id="GO:0005524">
    <property type="term" value="F:ATP binding"/>
    <property type="evidence" value="ECO:0007669"/>
    <property type="project" value="UniProtKB-KW"/>
</dbReference>
<dbReference type="FunFam" id="1.10.510.10:FF:000024">
    <property type="entry name" value="Probable serine/threonine-protein kinase cot-1"/>
    <property type="match status" value="1"/>
</dbReference>
<evidence type="ECO:0000256" key="10">
    <source>
        <dbReference type="SAM" id="MobiDB-lite"/>
    </source>
</evidence>
<dbReference type="SUPFAM" id="SSF56112">
    <property type="entry name" value="Protein kinase-like (PK-like)"/>
    <property type="match status" value="1"/>
</dbReference>
<dbReference type="EC" id="2.7.11.1" evidence="1"/>
<dbReference type="GO" id="GO:0004674">
    <property type="term" value="F:protein serine/threonine kinase activity"/>
    <property type="evidence" value="ECO:0007669"/>
    <property type="project" value="UniProtKB-KW"/>
</dbReference>
<feature type="region of interest" description="Disordered" evidence="10">
    <location>
        <begin position="599"/>
        <end position="620"/>
    </location>
</feature>
<accession>A0A2R6PM02</accession>
<dbReference type="InterPro" id="IPR058783">
    <property type="entry name" value="IREH1/IRE-like_N"/>
</dbReference>
<dbReference type="GO" id="GO:0007010">
    <property type="term" value="P:cytoskeleton organization"/>
    <property type="evidence" value="ECO:0007669"/>
    <property type="project" value="UniProtKB-ARBA"/>
</dbReference>
<feature type="compositionally biased region" description="Polar residues" evidence="10">
    <location>
        <begin position="863"/>
        <end position="874"/>
    </location>
</feature>
<keyword evidence="2 12" id="KW-0723">Serine/threonine-protein kinase</keyword>
<evidence type="ECO:0000256" key="8">
    <source>
        <dbReference type="ARBA" id="ARBA00047899"/>
    </source>
</evidence>
<keyword evidence="4" id="KW-0808">Transferase</keyword>
<dbReference type="PANTHER" id="PTHR24356">
    <property type="entry name" value="SERINE/THREONINE-PROTEIN KINASE"/>
    <property type="match status" value="1"/>
</dbReference>
<protein>
    <recommendedName>
        <fullName evidence="1">non-specific serine/threonine protein kinase</fullName>
        <ecNumber evidence="1">2.7.11.1</ecNumber>
    </recommendedName>
</protein>
<dbReference type="Pfam" id="PF26031">
    <property type="entry name" value="IREH1"/>
    <property type="match status" value="1"/>
</dbReference>
<keyword evidence="5" id="KW-0547">Nucleotide-binding</keyword>
<evidence type="ECO:0000259" key="11">
    <source>
        <dbReference type="PROSITE" id="PS50011"/>
    </source>
</evidence>
<dbReference type="FunCoup" id="A0A2R6PM02">
    <property type="interactions" value="586"/>
</dbReference>
<dbReference type="STRING" id="1590841.A0A2R6PM02"/>
<feature type="compositionally biased region" description="Polar residues" evidence="10">
    <location>
        <begin position="1"/>
        <end position="35"/>
    </location>
</feature>
<evidence type="ECO:0000256" key="1">
    <source>
        <dbReference type="ARBA" id="ARBA00012513"/>
    </source>
</evidence>
<dbReference type="PANTHER" id="PTHR24356:SF395">
    <property type="entry name" value="SERINE_THREONINE PROTEIN KINASE IRE-RELATED"/>
    <property type="match status" value="1"/>
</dbReference>
<evidence type="ECO:0000256" key="2">
    <source>
        <dbReference type="ARBA" id="ARBA00022527"/>
    </source>
</evidence>
<keyword evidence="7" id="KW-0067">ATP-binding</keyword>
<feature type="compositionally biased region" description="Polar residues" evidence="10">
    <location>
        <begin position="359"/>
        <end position="369"/>
    </location>
</feature>
<dbReference type="InterPro" id="IPR011009">
    <property type="entry name" value="Kinase-like_dom_sf"/>
</dbReference>
<organism evidence="12 13">
    <name type="scientific">Actinidia chinensis var. chinensis</name>
    <name type="common">Chinese soft-hair kiwi</name>
    <dbReference type="NCBI Taxonomy" id="1590841"/>
    <lineage>
        <taxon>Eukaryota</taxon>
        <taxon>Viridiplantae</taxon>
        <taxon>Streptophyta</taxon>
        <taxon>Embryophyta</taxon>
        <taxon>Tracheophyta</taxon>
        <taxon>Spermatophyta</taxon>
        <taxon>Magnoliopsida</taxon>
        <taxon>eudicotyledons</taxon>
        <taxon>Gunneridae</taxon>
        <taxon>Pentapetalae</taxon>
        <taxon>asterids</taxon>
        <taxon>Ericales</taxon>
        <taxon>Actinidiaceae</taxon>
        <taxon>Actinidia</taxon>
    </lineage>
</organism>
<evidence type="ECO:0000313" key="13">
    <source>
        <dbReference type="Proteomes" id="UP000241394"/>
    </source>
</evidence>
<dbReference type="Proteomes" id="UP000241394">
    <property type="component" value="Chromosome LG24"/>
</dbReference>
<feature type="compositionally biased region" description="Basic and acidic residues" evidence="10">
    <location>
        <begin position="415"/>
        <end position="428"/>
    </location>
</feature>
<dbReference type="Gene3D" id="3.30.200.20">
    <property type="entry name" value="Phosphorylase Kinase, domain 1"/>
    <property type="match status" value="1"/>
</dbReference>
<dbReference type="Gene3D" id="1.10.510.10">
    <property type="entry name" value="Transferase(Phosphotransferase) domain 1"/>
    <property type="match status" value="1"/>
</dbReference>
<dbReference type="InterPro" id="IPR000719">
    <property type="entry name" value="Prot_kinase_dom"/>
</dbReference>
<keyword evidence="6 12" id="KW-0418">Kinase</keyword>
<evidence type="ECO:0000256" key="5">
    <source>
        <dbReference type="ARBA" id="ARBA00022741"/>
    </source>
</evidence>